<accession>A0A8X8CU90</accession>
<dbReference type="EMBL" id="JAAWWB010000015">
    <property type="protein sequence ID" value="KAG6765664.1"/>
    <property type="molecule type" value="Genomic_DNA"/>
</dbReference>
<evidence type="ECO:0000313" key="1">
    <source>
        <dbReference type="EMBL" id="KAG6765664.1"/>
    </source>
</evidence>
<keyword evidence="2" id="KW-1185">Reference proteome</keyword>
<sequence>MHGHFATFLVVAGRSATVNGQAATLGGQAAGVLIVAGRSATIGTVAEKDGVVINILLANGMRNGSVKAGIEQRQQHLESPSAPVSQESASYHCMIAHVDTTDLLSNWLNYNGSFGDRCFRRGGYGHGFIGKNRTNKRRWMNV</sequence>
<dbReference type="Proteomes" id="UP000886885">
    <property type="component" value="Chromosome 8A"/>
</dbReference>
<protein>
    <submittedName>
        <fullName evidence="1">Uncharacterized protein</fullName>
    </submittedName>
</protein>
<proteinExistence type="predicted"/>
<dbReference type="OrthoDB" id="10571195at2759"/>
<dbReference type="AlphaFoldDB" id="A0A8X8CU90"/>
<name>A0A8X8CU90_POPTO</name>
<organism evidence="1 2">
    <name type="scientific">Populus tomentosa</name>
    <name type="common">Chinese white poplar</name>
    <dbReference type="NCBI Taxonomy" id="118781"/>
    <lineage>
        <taxon>Eukaryota</taxon>
        <taxon>Viridiplantae</taxon>
        <taxon>Streptophyta</taxon>
        <taxon>Embryophyta</taxon>
        <taxon>Tracheophyta</taxon>
        <taxon>Spermatophyta</taxon>
        <taxon>Magnoliopsida</taxon>
        <taxon>eudicotyledons</taxon>
        <taxon>Gunneridae</taxon>
        <taxon>Pentapetalae</taxon>
        <taxon>rosids</taxon>
        <taxon>fabids</taxon>
        <taxon>Malpighiales</taxon>
        <taxon>Salicaceae</taxon>
        <taxon>Saliceae</taxon>
        <taxon>Populus</taxon>
    </lineage>
</organism>
<reference evidence="1" key="1">
    <citation type="journal article" date="2020" name="bioRxiv">
        <title>Hybrid origin of Populus tomentosa Carr. identified through genome sequencing and phylogenomic analysis.</title>
        <authorList>
            <person name="An X."/>
            <person name="Gao K."/>
            <person name="Chen Z."/>
            <person name="Li J."/>
            <person name="Yang X."/>
            <person name="Yang X."/>
            <person name="Zhou J."/>
            <person name="Guo T."/>
            <person name="Zhao T."/>
            <person name="Huang S."/>
            <person name="Miao D."/>
            <person name="Khan W.U."/>
            <person name="Rao P."/>
            <person name="Ye M."/>
            <person name="Lei B."/>
            <person name="Liao W."/>
            <person name="Wang J."/>
            <person name="Ji L."/>
            <person name="Li Y."/>
            <person name="Guo B."/>
            <person name="Mustafa N.S."/>
            <person name="Li S."/>
            <person name="Yun Q."/>
            <person name="Keller S.R."/>
            <person name="Mao J."/>
            <person name="Zhang R."/>
            <person name="Strauss S.H."/>
        </authorList>
    </citation>
    <scope>NUCLEOTIDE SEQUENCE</scope>
    <source>
        <strain evidence="1">GM15</strain>
        <tissue evidence="1">Leaf</tissue>
    </source>
</reference>
<comment type="caution">
    <text evidence="1">The sequence shown here is derived from an EMBL/GenBank/DDBJ whole genome shotgun (WGS) entry which is preliminary data.</text>
</comment>
<evidence type="ECO:0000313" key="2">
    <source>
        <dbReference type="Proteomes" id="UP000886885"/>
    </source>
</evidence>
<gene>
    <name evidence="1" type="ORF">POTOM_029715</name>
</gene>